<dbReference type="SUPFAM" id="SSF53300">
    <property type="entry name" value="vWA-like"/>
    <property type="match status" value="1"/>
</dbReference>
<evidence type="ECO:0000313" key="4">
    <source>
        <dbReference type="EMBL" id="MEX8194625.1"/>
    </source>
</evidence>
<evidence type="ECO:0000259" key="3">
    <source>
        <dbReference type="PROSITE" id="PS50234"/>
    </source>
</evidence>
<dbReference type="InterPro" id="IPR050557">
    <property type="entry name" value="RTX_toxin/Mannuronan_C5-epim"/>
</dbReference>
<dbReference type="Proteomes" id="UP001561046">
    <property type="component" value="Unassembled WGS sequence"/>
</dbReference>
<dbReference type="InterPro" id="IPR002035">
    <property type="entry name" value="VWF_A"/>
</dbReference>
<dbReference type="InterPro" id="IPR019960">
    <property type="entry name" value="T1SS_VCA0849"/>
</dbReference>
<dbReference type="InterPro" id="IPR018511">
    <property type="entry name" value="Hemolysin-typ_Ca-bd_CS"/>
</dbReference>
<comment type="subcellular location">
    <subcellularLocation>
        <location evidence="1">Secreted</location>
    </subcellularLocation>
</comment>
<gene>
    <name evidence="4" type="ORF">AB6724_17460</name>
</gene>
<keyword evidence="5" id="KW-1185">Reference proteome</keyword>
<evidence type="ECO:0000256" key="1">
    <source>
        <dbReference type="ARBA" id="ARBA00004613"/>
    </source>
</evidence>
<dbReference type="Gene3D" id="3.40.50.410">
    <property type="entry name" value="von Willebrand factor, type A domain"/>
    <property type="match status" value="1"/>
</dbReference>
<feature type="non-terminal residue" evidence="4">
    <location>
        <position position="1"/>
    </location>
</feature>
<organism evidence="4 5">
    <name type="scientific">Comamonas guangdongensis</name>
    <dbReference type="NCBI Taxonomy" id="510515"/>
    <lineage>
        <taxon>Bacteria</taxon>
        <taxon>Pseudomonadati</taxon>
        <taxon>Pseudomonadota</taxon>
        <taxon>Betaproteobacteria</taxon>
        <taxon>Burkholderiales</taxon>
        <taxon>Comamonadaceae</taxon>
        <taxon>Comamonas</taxon>
    </lineage>
</organism>
<feature type="domain" description="VWFA" evidence="3">
    <location>
        <begin position="192"/>
        <end position="387"/>
    </location>
</feature>
<dbReference type="SUPFAM" id="SSF51120">
    <property type="entry name" value="beta-Roll"/>
    <property type="match status" value="1"/>
</dbReference>
<dbReference type="InterPro" id="IPR011049">
    <property type="entry name" value="Serralysin-like_metalloprot_C"/>
</dbReference>
<dbReference type="CDD" id="cd00198">
    <property type="entry name" value="vWFA"/>
    <property type="match status" value="1"/>
</dbReference>
<comment type="caution">
    <text evidence="4">The sequence shown here is derived from an EMBL/GenBank/DDBJ whole genome shotgun (WGS) entry which is preliminary data.</text>
</comment>
<dbReference type="PRINTS" id="PR00313">
    <property type="entry name" value="CABNDNGRPT"/>
</dbReference>
<proteinExistence type="predicted"/>
<accession>A0ABV3ZZ16</accession>
<dbReference type="InterPro" id="IPR010221">
    <property type="entry name" value="VCBS_dom"/>
</dbReference>
<evidence type="ECO:0000256" key="2">
    <source>
        <dbReference type="ARBA" id="ARBA00022525"/>
    </source>
</evidence>
<dbReference type="Pfam" id="PF13519">
    <property type="entry name" value="VWA_2"/>
    <property type="match status" value="1"/>
</dbReference>
<dbReference type="NCBIfam" id="TIGR01965">
    <property type="entry name" value="VCBS_repeat"/>
    <property type="match status" value="1"/>
</dbReference>
<dbReference type="EMBL" id="JBFYGN010000024">
    <property type="protein sequence ID" value="MEX8194625.1"/>
    <property type="molecule type" value="Genomic_DNA"/>
</dbReference>
<dbReference type="Pfam" id="PF17963">
    <property type="entry name" value="Big_9"/>
    <property type="match status" value="1"/>
</dbReference>
<dbReference type="PROSITE" id="PS00330">
    <property type="entry name" value="HEMOLYSIN_CALCIUM"/>
    <property type="match status" value="3"/>
</dbReference>
<reference evidence="4 5" key="1">
    <citation type="journal article" date="2013" name="Int. J. Syst. Evol. Microbiol.">
        <title>Comamonas guangdongensis sp. nov., isolated from subterranean forest sediment, and emended description of the genus Comamonas.</title>
        <authorList>
            <person name="Zhang J."/>
            <person name="Wang Y."/>
            <person name="Zhou S."/>
            <person name="Wu C."/>
            <person name="He J."/>
            <person name="Li F."/>
        </authorList>
    </citation>
    <scope>NUCLEOTIDE SEQUENCE [LARGE SCALE GENOMIC DNA]</scope>
    <source>
        <strain evidence="4 5">CCTCC AB2011133</strain>
    </source>
</reference>
<dbReference type="InterPro" id="IPR001343">
    <property type="entry name" value="Hemolysn_Ca-bd"/>
</dbReference>
<dbReference type="RefSeq" id="WP_369339805.1">
    <property type="nucleotide sequence ID" value="NZ_JBFYGN010000024.1"/>
</dbReference>
<dbReference type="PROSITE" id="PS50234">
    <property type="entry name" value="VWFA"/>
    <property type="match status" value="1"/>
</dbReference>
<name>A0ABV3ZZ16_9BURK</name>
<dbReference type="Gene3D" id="2.150.10.10">
    <property type="entry name" value="Serralysin-like metalloprotease, C-terminal"/>
    <property type="match status" value="1"/>
</dbReference>
<dbReference type="NCBIfam" id="TIGR03661">
    <property type="entry name" value="T1SS_VCA0849"/>
    <property type="match status" value="1"/>
</dbReference>
<sequence>ASGTATDGSVTDTIGVTVHGVGGSSAAGNIVVTIVDDVPVAVNDLGKVTEGGALTVAAADGVLANDKSGADGWANGGNAVVGVKAGSDTTSNVTTGVNSEITGSYGKLTLHADGSYTYTANPNVSGNAQDVFTYTVKDGDGDMKSATLTINVNQFIGGGNTSDTINGGAGDDVILGDAGGTNTVIQPGKNYNIALIVDTSGSMGSASGTPGKTRMQLEIDALVNLVTSLTKGSNLGTVNVDLISFASGVKSTFEVKGLTASNLDSLVNAIKALSANGNTNYEAAFKEATNWFNAQASAQQSGGKTFENVTYFLTDGDPNTSSSGGNVMNDSINAFNSLSSKSGVYAIGVGNGVTESQLQYFDNTGDQQWVVNSYATATTLANFSNGNGWGNSSSWSVADTGSAGTGTISRTGGYMAITDTTQSAGANAYKAGSPQFTLAANDHSFATFQYRTANTGSGDLFTWKLQMLVSGVWTDVGALGTEHSLGINGNWTTITTDLLGAGTYRFVYSVDDHSANGNAAQLQIDNVTLLPAAQQGHVDIVNTADQLAMALQGGSSSTDPAPVGNDIIHGGDGNDILFGDVINTDGNVLNWASVGGRPANLPNGSGLEALKVFLTLSSADHHVPTDKDIYDYIKGHHADFNVSGDTRGGNDTLYGDGGDDILYGQGGDDKLYGGDGNDILYGGAGNDELHGGKGNDTLIGGAGDDLFVWDKGDEGTVAAPARDVILDFGLGGTDPNGKDKLDLHDLLQGEENATDLSKFLHLEKVTANGQTDTVIKISTDGHLNTDGSNFNQEITLKGVDLVGAVTDQNAMIKQLIDQGKLTLDGQH</sequence>
<dbReference type="PANTHER" id="PTHR38340:SF1">
    <property type="entry name" value="S-LAYER PROTEIN"/>
    <property type="match status" value="1"/>
</dbReference>
<evidence type="ECO:0000313" key="5">
    <source>
        <dbReference type="Proteomes" id="UP001561046"/>
    </source>
</evidence>
<dbReference type="SMART" id="SM00327">
    <property type="entry name" value="VWA"/>
    <property type="match status" value="1"/>
</dbReference>
<keyword evidence="2" id="KW-0964">Secreted</keyword>
<protein>
    <submittedName>
        <fullName evidence="4">Type I secretion C-terminal target domain-containing protein</fullName>
    </submittedName>
</protein>
<dbReference type="InterPro" id="IPR036465">
    <property type="entry name" value="vWFA_dom_sf"/>
</dbReference>
<dbReference type="PANTHER" id="PTHR38340">
    <property type="entry name" value="S-LAYER PROTEIN"/>
    <property type="match status" value="1"/>
</dbReference>
<dbReference type="Pfam" id="PF00353">
    <property type="entry name" value="HemolysinCabind"/>
    <property type="match status" value="3"/>
</dbReference>